<evidence type="ECO:0008006" key="3">
    <source>
        <dbReference type="Google" id="ProtNLM"/>
    </source>
</evidence>
<dbReference type="RefSeq" id="WP_420070350.1">
    <property type="nucleotide sequence ID" value="NZ_JBCHKQ010000006.1"/>
</dbReference>
<dbReference type="Proteomes" id="UP001466331">
    <property type="component" value="Unassembled WGS sequence"/>
</dbReference>
<organism evidence="1 2">
    <name type="scientific">Rarispira pelagica</name>
    <dbReference type="NCBI Taxonomy" id="3141764"/>
    <lineage>
        <taxon>Bacteria</taxon>
        <taxon>Pseudomonadati</taxon>
        <taxon>Spirochaetota</taxon>
        <taxon>Spirochaetia</taxon>
        <taxon>Winmispirales</taxon>
        <taxon>Winmispiraceae</taxon>
        <taxon>Rarispira</taxon>
    </lineage>
</organism>
<evidence type="ECO:0000313" key="2">
    <source>
        <dbReference type="Proteomes" id="UP001466331"/>
    </source>
</evidence>
<dbReference type="EMBL" id="JBCHKQ010000006">
    <property type="protein sequence ID" value="MEM5948899.1"/>
    <property type="molecule type" value="Genomic_DNA"/>
</dbReference>
<keyword evidence="2" id="KW-1185">Reference proteome</keyword>
<evidence type="ECO:0000313" key="1">
    <source>
        <dbReference type="EMBL" id="MEM5948899.1"/>
    </source>
</evidence>
<protein>
    <recommendedName>
        <fullName evidence="3">HEAT repeat domain-containing protein</fullName>
    </recommendedName>
</protein>
<name>A0ABU9UED0_9SPIR</name>
<sequence>MIDDVKDIIEKGIHSLHDALPEIRKLASSDDWKKREDAATALVEISKKKENKQDFINWLVEYKELLE</sequence>
<reference evidence="1 2" key="1">
    <citation type="submission" date="2024-03" db="EMBL/GenBank/DDBJ databases">
        <title>Ignisphaera cupida sp. nov., a hyperthermophilic hydrolytic archaeon from a hot spring of Kamchatka, and proposal of Ignisphaeraceae fam. nov.</title>
        <authorList>
            <person name="Podosokorskaya O.A."/>
            <person name="Elcheninov A.G."/>
            <person name="Maltseva A.I."/>
            <person name="Zayulina K.S."/>
            <person name="Novikov A."/>
            <person name="Merkel A.Y."/>
        </authorList>
    </citation>
    <scope>NUCLEOTIDE SEQUENCE [LARGE SCALE GENOMIC DNA]</scope>
    <source>
        <strain evidence="1 2">38H-sp</strain>
    </source>
</reference>
<accession>A0ABU9UED0</accession>
<gene>
    <name evidence="1" type="ORF">WKV44_10140</name>
</gene>
<proteinExistence type="predicted"/>
<comment type="caution">
    <text evidence="1">The sequence shown here is derived from an EMBL/GenBank/DDBJ whole genome shotgun (WGS) entry which is preliminary data.</text>
</comment>